<organism evidence="2 3">
    <name type="scientific">Granulicella rosea</name>
    <dbReference type="NCBI Taxonomy" id="474952"/>
    <lineage>
        <taxon>Bacteria</taxon>
        <taxon>Pseudomonadati</taxon>
        <taxon>Acidobacteriota</taxon>
        <taxon>Terriglobia</taxon>
        <taxon>Terriglobales</taxon>
        <taxon>Acidobacteriaceae</taxon>
        <taxon>Granulicella</taxon>
    </lineage>
</organism>
<sequence>MWELWGHPIGGAIGTTRTARRLLKPVFKLFAIGVLVAGLIYAFVVFKAVKERSQNPHVHAHSTH</sequence>
<evidence type="ECO:0000256" key="1">
    <source>
        <dbReference type="SAM" id="Phobius"/>
    </source>
</evidence>
<evidence type="ECO:0000313" key="3">
    <source>
        <dbReference type="Proteomes" id="UP000198356"/>
    </source>
</evidence>
<proteinExistence type="predicted"/>
<feature type="transmembrane region" description="Helical" evidence="1">
    <location>
        <begin position="26"/>
        <end position="46"/>
    </location>
</feature>
<keyword evidence="3" id="KW-1185">Reference proteome</keyword>
<name>A0A239K6K1_9BACT</name>
<gene>
    <name evidence="2" type="ORF">SAMN05421770_104348</name>
</gene>
<reference evidence="2 3" key="1">
    <citation type="submission" date="2017-06" db="EMBL/GenBank/DDBJ databases">
        <authorList>
            <person name="Kim H.J."/>
            <person name="Triplett B.A."/>
        </authorList>
    </citation>
    <scope>NUCLEOTIDE SEQUENCE [LARGE SCALE GENOMIC DNA]</scope>
    <source>
        <strain evidence="2 3">DSM 18704</strain>
    </source>
</reference>
<keyword evidence="1" id="KW-1133">Transmembrane helix</keyword>
<evidence type="ECO:0000313" key="2">
    <source>
        <dbReference type="EMBL" id="SNT13987.1"/>
    </source>
</evidence>
<protein>
    <submittedName>
        <fullName evidence="2">Uncharacterized protein</fullName>
    </submittedName>
</protein>
<accession>A0A239K6K1</accession>
<dbReference type="AlphaFoldDB" id="A0A239K6K1"/>
<dbReference type="Proteomes" id="UP000198356">
    <property type="component" value="Unassembled WGS sequence"/>
</dbReference>
<keyword evidence="1" id="KW-0812">Transmembrane</keyword>
<keyword evidence="1" id="KW-0472">Membrane</keyword>
<dbReference type="EMBL" id="FZOU01000004">
    <property type="protein sequence ID" value="SNT13987.1"/>
    <property type="molecule type" value="Genomic_DNA"/>
</dbReference>